<comment type="caution">
    <text evidence="4">The sequence shown here is derived from an EMBL/GenBank/DDBJ whole genome shotgun (WGS) entry which is preliminary data.</text>
</comment>
<name>A0ABQ4DJT5_9CELL</name>
<gene>
    <name evidence="4" type="ORF">Cph01nite_13810</name>
</gene>
<dbReference type="Gene3D" id="3.40.50.2000">
    <property type="entry name" value="Glycogen Phosphorylase B"/>
    <property type="match status" value="2"/>
</dbReference>
<sequence length="379" mass="39443">MSSADVLDVAMVVEQCWQPVPGGSATYVVELTRALDPRDDVRVTGVSASHRGLPAPDVTPAVRTRALPLPRVALYEAWQRTTLPRAEWAVPGAQVVHAPTWAVPGTARPLVVTVHDLAFLDDPTHFTPRGNAYFRRALTRTRDHAAAVVVPSRSSADALLAQGVGADRVHVIPHGVRVPDVAPAQVEQVRARLGLDRDYLLWAGTLEPRKNVRRLVAAWAGLAAPAPDLVLVGPAGWGDVTVPEGAAPDARVHLVGRVDAADLHALYAGATAFAFPSLREGFGMPVLEAMAHGCPVLTSAGTACAEVAGDAAVLVDPLDVDALRAGLQEVLAAGADLGARGGAHASGFSWAASADAHTSVYRDAAAAGPRRAAGPRARG</sequence>
<keyword evidence="1" id="KW-0328">Glycosyltransferase</keyword>
<evidence type="ECO:0000256" key="1">
    <source>
        <dbReference type="ARBA" id="ARBA00022676"/>
    </source>
</evidence>
<dbReference type="GO" id="GO:0016740">
    <property type="term" value="F:transferase activity"/>
    <property type="evidence" value="ECO:0007669"/>
    <property type="project" value="UniProtKB-KW"/>
</dbReference>
<reference evidence="4 5" key="1">
    <citation type="submission" date="2021-01" db="EMBL/GenBank/DDBJ databases">
        <title>Whole genome shotgun sequence of Cellulomonas phragmiteti NBRC 110785.</title>
        <authorList>
            <person name="Komaki H."/>
            <person name="Tamura T."/>
        </authorList>
    </citation>
    <scope>NUCLEOTIDE SEQUENCE [LARGE SCALE GENOMIC DNA]</scope>
    <source>
        <strain evidence="4 5">NBRC 110785</strain>
    </source>
</reference>
<proteinExistence type="predicted"/>
<accession>A0ABQ4DJT5</accession>
<dbReference type="EMBL" id="BONP01000006">
    <property type="protein sequence ID" value="GIG39619.1"/>
    <property type="molecule type" value="Genomic_DNA"/>
</dbReference>
<protein>
    <submittedName>
        <fullName evidence="4">Glycosyl transferase</fullName>
    </submittedName>
</protein>
<keyword evidence="2 4" id="KW-0808">Transferase</keyword>
<evidence type="ECO:0000313" key="4">
    <source>
        <dbReference type="EMBL" id="GIG39619.1"/>
    </source>
</evidence>
<evidence type="ECO:0000256" key="2">
    <source>
        <dbReference type="ARBA" id="ARBA00022679"/>
    </source>
</evidence>
<dbReference type="CDD" id="cd03809">
    <property type="entry name" value="GT4_MtfB-like"/>
    <property type="match status" value="1"/>
</dbReference>
<organism evidence="4 5">
    <name type="scientific">Cellulomonas phragmiteti</name>
    <dbReference type="NCBI Taxonomy" id="478780"/>
    <lineage>
        <taxon>Bacteria</taxon>
        <taxon>Bacillati</taxon>
        <taxon>Actinomycetota</taxon>
        <taxon>Actinomycetes</taxon>
        <taxon>Micrococcales</taxon>
        <taxon>Cellulomonadaceae</taxon>
        <taxon>Cellulomonas</taxon>
    </lineage>
</organism>
<dbReference type="Pfam" id="PF13439">
    <property type="entry name" value="Glyco_transf_4"/>
    <property type="match status" value="1"/>
</dbReference>
<evidence type="ECO:0000259" key="3">
    <source>
        <dbReference type="Pfam" id="PF13439"/>
    </source>
</evidence>
<dbReference type="Pfam" id="PF13692">
    <property type="entry name" value="Glyco_trans_1_4"/>
    <property type="match status" value="1"/>
</dbReference>
<dbReference type="PANTHER" id="PTHR46401">
    <property type="entry name" value="GLYCOSYLTRANSFERASE WBBK-RELATED"/>
    <property type="match status" value="1"/>
</dbReference>
<dbReference type="SUPFAM" id="SSF53756">
    <property type="entry name" value="UDP-Glycosyltransferase/glycogen phosphorylase"/>
    <property type="match status" value="1"/>
</dbReference>
<dbReference type="Proteomes" id="UP000614741">
    <property type="component" value="Unassembled WGS sequence"/>
</dbReference>
<keyword evidence="5" id="KW-1185">Reference proteome</keyword>
<dbReference type="PANTHER" id="PTHR46401:SF2">
    <property type="entry name" value="GLYCOSYLTRANSFERASE WBBK-RELATED"/>
    <property type="match status" value="1"/>
</dbReference>
<dbReference type="InterPro" id="IPR028098">
    <property type="entry name" value="Glyco_trans_4-like_N"/>
</dbReference>
<feature type="domain" description="Glycosyltransferase subfamily 4-like N-terminal" evidence="3">
    <location>
        <begin position="21"/>
        <end position="176"/>
    </location>
</feature>
<evidence type="ECO:0000313" key="5">
    <source>
        <dbReference type="Proteomes" id="UP000614741"/>
    </source>
</evidence>